<proteinExistence type="predicted"/>
<dbReference type="EMBL" id="CP056030">
    <property type="protein sequence ID" value="QKZ03957.1"/>
    <property type="molecule type" value="Genomic_DNA"/>
</dbReference>
<dbReference type="PROSITE" id="PS51318">
    <property type="entry name" value="TAT"/>
    <property type="match status" value="1"/>
</dbReference>
<dbReference type="KEGG" id="pez:HWQ56_09240"/>
<dbReference type="RefSeq" id="WP_176570266.1">
    <property type="nucleotide sequence ID" value="NZ_CP056030.1"/>
</dbReference>
<accession>A0A7D5D6B4</accession>
<keyword evidence="2" id="KW-1185">Reference proteome</keyword>
<organism evidence="1 2">
    <name type="scientific">Pseudomonas eucalypticola</name>
    <dbReference type="NCBI Taxonomy" id="2599595"/>
    <lineage>
        <taxon>Bacteria</taxon>
        <taxon>Pseudomonadati</taxon>
        <taxon>Pseudomonadota</taxon>
        <taxon>Gammaproteobacteria</taxon>
        <taxon>Pseudomonadales</taxon>
        <taxon>Pseudomonadaceae</taxon>
        <taxon>Pseudomonas</taxon>
    </lineage>
</organism>
<evidence type="ECO:0000313" key="2">
    <source>
        <dbReference type="Proteomes" id="UP000509568"/>
    </source>
</evidence>
<dbReference type="InterPro" id="IPR024651">
    <property type="entry name" value="FAD-SLDH_ssu"/>
</dbReference>
<evidence type="ECO:0000313" key="1">
    <source>
        <dbReference type="EMBL" id="QKZ03957.1"/>
    </source>
</evidence>
<reference evidence="1 2" key="1">
    <citation type="submission" date="2020-06" db="EMBL/GenBank/DDBJ databases">
        <title>Pseudomonas eucalypticola sp. nov., an endophyte of Eucalyptus dunnii leaves with biocontrol ability of eucalyptus leaf blight.</title>
        <authorList>
            <person name="Liu Y."/>
            <person name="Song Z."/>
            <person name="Zeng H."/>
            <person name="Lu M."/>
            <person name="Wang X."/>
            <person name="Lian X."/>
            <person name="Zhang Q."/>
        </authorList>
    </citation>
    <scope>NUCLEOTIDE SEQUENCE [LARGE SCALE GENOMIC DNA]</scope>
    <source>
        <strain evidence="1 2">NP-1</strain>
    </source>
</reference>
<dbReference type="InterPro" id="IPR006311">
    <property type="entry name" value="TAT_signal"/>
</dbReference>
<dbReference type="AlphaFoldDB" id="A0A7D5D6B4"/>
<dbReference type="Pfam" id="PF12318">
    <property type="entry name" value="FAD-SLDH"/>
    <property type="match status" value="1"/>
</dbReference>
<sequence>MMNLSRRQLVFGASSLVAAGALGKTLLVSNAFASAPLTGTLTLPADFLALSMRLTGIDKPDLQLGQRLYDWLTHADAQLATHLSALNALLDANQAATPEAFQAQLAAQPAEVVALYQALLGGWYLGVVGNKMSPTCIGFETIVSYQLLSTSFTPPSYCAGEPNFWIQPPQSESVAHV</sequence>
<protein>
    <submittedName>
        <fullName evidence="1">Gluconate 5-dehydrogenase</fullName>
    </submittedName>
</protein>
<name>A0A7D5D6B4_9PSED</name>
<dbReference type="Proteomes" id="UP000509568">
    <property type="component" value="Chromosome"/>
</dbReference>
<gene>
    <name evidence="1" type="ORF">HWQ56_09240</name>
</gene>